<accession>A0A110B6W7</accession>
<dbReference type="KEGG" id="hhk:HH1059_04150"/>
<dbReference type="InterPro" id="IPR014729">
    <property type="entry name" value="Rossmann-like_a/b/a_fold"/>
</dbReference>
<dbReference type="OrthoDB" id="4897717at2"/>
<organism evidence="2 3">
    <name type="scientific">Halorhodospira halochloris</name>
    <name type="common">Ectothiorhodospira halochloris</name>
    <dbReference type="NCBI Taxonomy" id="1052"/>
    <lineage>
        <taxon>Bacteria</taxon>
        <taxon>Pseudomonadati</taxon>
        <taxon>Pseudomonadota</taxon>
        <taxon>Gammaproteobacteria</taxon>
        <taxon>Chromatiales</taxon>
        <taxon>Ectothiorhodospiraceae</taxon>
        <taxon>Halorhodospira</taxon>
    </lineage>
</organism>
<dbReference type="SUPFAM" id="SSF52402">
    <property type="entry name" value="Adenine nucleotide alpha hydrolases-like"/>
    <property type="match status" value="1"/>
</dbReference>
<evidence type="ECO:0000313" key="3">
    <source>
        <dbReference type="Proteomes" id="UP000218890"/>
    </source>
</evidence>
<protein>
    <recommendedName>
        <fullName evidence="1">Asparagine synthetase domain-containing protein</fullName>
    </recommendedName>
</protein>
<feature type="domain" description="Asparagine synthetase" evidence="1">
    <location>
        <begin position="51"/>
        <end position="175"/>
    </location>
</feature>
<dbReference type="Gene3D" id="3.40.50.620">
    <property type="entry name" value="HUPs"/>
    <property type="match status" value="1"/>
</dbReference>
<gene>
    <name evidence="2" type="ORF">HH1059_04150</name>
</gene>
<dbReference type="AlphaFoldDB" id="A0A110B6W7"/>
<evidence type="ECO:0000313" key="2">
    <source>
        <dbReference type="EMBL" id="BAU57088.1"/>
    </source>
</evidence>
<dbReference type="Proteomes" id="UP000218890">
    <property type="component" value="Chromosome"/>
</dbReference>
<reference evidence="2" key="1">
    <citation type="submission" date="2016-02" db="EMBL/GenBank/DDBJ databases">
        <title>Halorhodospira halochloris DSM-1059 complete genome, version 2.</title>
        <authorList>
            <person name="Tsukatani Y."/>
        </authorList>
    </citation>
    <scope>NUCLEOTIDE SEQUENCE</scope>
    <source>
        <strain evidence="2">DSM 1059</strain>
    </source>
</reference>
<dbReference type="Pfam" id="PF00733">
    <property type="entry name" value="Asn_synthase"/>
    <property type="match status" value="1"/>
</dbReference>
<dbReference type="EMBL" id="AP017372">
    <property type="protein sequence ID" value="BAU57088.1"/>
    <property type="molecule type" value="Genomic_DNA"/>
</dbReference>
<name>A0A110B6W7_HALHR</name>
<dbReference type="GO" id="GO:0004066">
    <property type="term" value="F:asparagine synthase (glutamine-hydrolyzing) activity"/>
    <property type="evidence" value="ECO:0007669"/>
    <property type="project" value="InterPro"/>
</dbReference>
<dbReference type="GO" id="GO:0006529">
    <property type="term" value="P:asparagine biosynthetic process"/>
    <property type="evidence" value="ECO:0007669"/>
    <property type="project" value="InterPro"/>
</dbReference>
<keyword evidence="3" id="KW-1185">Reference proteome</keyword>
<evidence type="ECO:0000259" key="1">
    <source>
        <dbReference type="Pfam" id="PF00733"/>
    </source>
</evidence>
<sequence>MTPEQQNPLDWLPYLHFGYLPPRESVLPFEPPDKLVTLPADLNSAASQAGDVLSRAVHASITPGRTHYIPLSGGLDSRALLAAAMEAGAEIETLTFGMPGTMDYEYGNRVARAVGCRHQSLDLHDHLPDTAALVDAVRNGGQWTYTFDAYFNRLLTRQMGSEPIVLHGFVGDPVAGSHYNPNVPDDGRAVKAFVDSQQYTRVLPLTRPEDEPATWLPAIDAIPEVPGLTAYERLDFCIRQVGAIRPIVIDPATDVRTPFTHPEWLALMFSARAQWRQECRLYKGALLKRWPDFFKLPTKNHFGLGLGTPAFTRKLHTLSRRVSGRISRALGQESWLLRSRHNYIDFARAFREPGTLRELARENLADLEARGVVPWLAPTQFLVDHINGGKNYERELQLLIGLEINLKAAACE</sequence>
<dbReference type="InterPro" id="IPR001962">
    <property type="entry name" value="Asn_synthase"/>
</dbReference>
<dbReference type="RefSeq" id="WP_096407702.1">
    <property type="nucleotide sequence ID" value="NZ_AP017372.2"/>
</dbReference>
<proteinExistence type="predicted"/>